<dbReference type="CDD" id="cd00082">
    <property type="entry name" value="HisKA"/>
    <property type="match status" value="1"/>
</dbReference>
<dbReference type="EMBL" id="JALJEJ010000005">
    <property type="protein sequence ID" value="MCJ8210523.1"/>
    <property type="molecule type" value="Genomic_DNA"/>
</dbReference>
<gene>
    <name evidence="8" type="ORF">MUY27_12465</name>
</gene>
<reference evidence="8" key="1">
    <citation type="submission" date="2022-04" db="EMBL/GenBank/DDBJ databases">
        <title>Mucilaginibacter sp. RS28 isolated from freshwater.</title>
        <authorList>
            <person name="Ko S.-R."/>
        </authorList>
    </citation>
    <scope>NUCLEOTIDE SEQUENCE</scope>
    <source>
        <strain evidence="8">RS28</strain>
    </source>
</reference>
<keyword evidence="6" id="KW-1133">Transmembrane helix</keyword>
<dbReference type="RefSeq" id="WP_245130362.1">
    <property type="nucleotide sequence ID" value="NZ_JALJEJ010000005.1"/>
</dbReference>
<evidence type="ECO:0000256" key="2">
    <source>
        <dbReference type="ARBA" id="ARBA00012438"/>
    </source>
</evidence>
<dbReference type="InterPro" id="IPR036890">
    <property type="entry name" value="HATPase_C_sf"/>
</dbReference>
<dbReference type="SMART" id="SM00387">
    <property type="entry name" value="HATPase_c"/>
    <property type="match status" value="1"/>
</dbReference>
<keyword evidence="6" id="KW-0812">Transmembrane</keyword>
<keyword evidence="5 8" id="KW-0418">Kinase</keyword>
<dbReference type="Gene3D" id="1.10.287.130">
    <property type="match status" value="1"/>
</dbReference>
<evidence type="ECO:0000313" key="9">
    <source>
        <dbReference type="Proteomes" id="UP001139450"/>
    </source>
</evidence>
<dbReference type="AlphaFoldDB" id="A0A9X1X6F3"/>
<dbReference type="SUPFAM" id="SSF55874">
    <property type="entry name" value="ATPase domain of HSP90 chaperone/DNA topoisomerase II/histidine kinase"/>
    <property type="match status" value="1"/>
</dbReference>
<dbReference type="InterPro" id="IPR005467">
    <property type="entry name" value="His_kinase_dom"/>
</dbReference>
<dbReference type="PANTHER" id="PTHR43047:SF72">
    <property type="entry name" value="OSMOSENSING HISTIDINE PROTEIN KINASE SLN1"/>
    <property type="match status" value="1"/>
</dbReference>
<organism evidence="8 9">
    <name type="scientific">Mucilaginibacter straminoryzae</name>
    <dbReference type="NCBI Taxonomy" id="2932774"/>
    <lineage>
        <taxon>Bacteria</taxon>
        <taxon>Pseudomonadati</taxon>
        <taxon>Bacteroidota</taxon>
        <taxon>Sphingobacteriia</taxon>
        <taxon>Sphingobacteriales</taxon>
        <taxon>Sphingobacteriaceae</taxon>
        <taxon>Mucilaginibacter</taxon>
    </lineage>
</organism>
<evidence type="ECO:0000256" key="5">
    <source>
        <dbReference type="ARBA" id="ARBA00022777"/>
    </source>
</evidence>
<dbReference type="Pfam" id="PF00512">
    <property type="entry name" value="HisKA"/>
    <property type="match status" value="1"/>
</dbReference>
<evidence type="ECO:0000256" key="4">
    <source>
        <dbReference type="ARBA" id="ARBA00022679"/>
    </source>
</evidence>
<proteinExistence type="predicted"/>
<feature type="domain" description="Histidine kinase" evidence="7">
    <location>
        <begin position="402"/>
        <end position="620"/>
    </location>
</feature>
<dbReference type="PROSITE" id="PS50109">
    <property type="entry name" value="HIS_KIN"/>
    <property type="match status" value="1"/>
</dbReference>
<accession>A0A9X1X6F3</accession>
<dbReference type="FunFam" id="3.30.565.10:FF:000006">
    <property type="entry name" value="Sensor histidine kinase WalK"/>
    <property type="match status" value="1"/>
</dbReference>
<evidence type="ECO:0000313" key="8">
    <source>
        <dbReference type="EMBL" id="MCJ8210523.1"/>
    </source>
</evidence>
<name>A0A9X1X6F3_9SPHI</name>
<dbReference type="InterPro" id="IPR003661">
    <property type="entry name" value="HisK_dim/P_dom"/>
</dbReference>
<dbReference type="InterPro" id="IPR036097">
    <property type="entry name" value="HisK_dim/P_sf"/>
</dbReference>
<dbReference type="SUPFAM" id="SSF47384">
    <property type="entry name" value="Homodimeric domain of signal transducing histidine kinase"/>
    <property type="match status" value="1"/>
</dbReference>
<dbReference type="GO" id="GO:0005886">
    <property type="term" value="C:plasma membrane"/>
    <property type="evidence" value="ECO:0007669"/>
    <property type="project" value="TreeGrafter"/>
</dbReference>
<dbReference type="SMART" id="SM00388">
    <property type="entry name" value="HisKA"/>
    <property type="match status" value="1"/>
</dbReference>
<feature type="transmembrane region" description="Helical" evidence="6">
    <location>
        <begin position="365"/>
        <end position="387"/>
    </location>
</feature>
<keyword evidence="3" id="KW-0597">Phosphoprotein</keyword>
<keyword evidence="9" id="KW-1185">Reference proteome</keyword>
<dbReference type="CDD" id="cd00075">
    <property type="entry name" value="HATPase"/>
    <property type="match status" value="1"/>
</dbReference>
<dbReference type="GO" id="GO:0000155">
    <property type="term" value="F:phosphorelay sensor kinase activity"/>
    <property type="evidence" value="ECO:0007669"/>
    <property type="project" value="InterPro"/>
</dbReference>
<keyword evidence="4" id="KW-0808">Transferase</keyword>
<dbReference type="PANTHER" id="PTHR43047">
    <property type="entry name" value="TWO-COMPONENT HISTIDINE PROTEIN KINASE"/>
    <property type="match status" value="1"/>
</dbReference>
<dbReference type="InterPro" id="IPR004358">
    <property type="entry name" value="Sig_transdc_His_kin-like_C"/>
</dbReference>
<comment type="caution">
    <text evidence="8">The sequence shown here is derived from an EMBL/GenBank/DDBJ whole genome shotgun (WGS) entry which is preliminary data.</text>
</comment>
<sequence>MKKKSIGLIIGLMGFALTGVLAMQLYFLSQSYNMQSKLFDRTVNEALNNVVNKVARVDAINFLNEKVRTNSENDIKKSNYRLIVKSIHRSTLGSSDSFASRLTSADDSSRIRKRQSEHQRKIAMLRDSLRRIIMRNKMDDELFALAQEGTVNYRIRLEEFTDEFGIVHQRLTPEIVNVPSQRMMAKRKQKLSKFDTIRYEYFDPQFGRQTITIPQINPLWQREQARREKEKQIRAVKRILQTDSLENLKQGHQKQDVIMKIAEEYQRSGKPLTKRIDSAWIDSVLRFELRNKGIDLPFSYQITTANNDSLIFSRALNYGEKPQFLPANTYETAIFGKEVMNDPGKIRIAFPQKNSFLLSRMTATMATSGGLMFILVFCFGYTIMSILKQKKISEMKTDFINNMTHEFKTPVSTIMIASEALRDEEIAHDTNRVTKLANIIYEENARLGNHIERVLNIARIEKDDFKLDVKPIDVNDTIAMVLDSMELKLQKYNAHTELHLDAEQVMVNADELHFSNVLYNLVDNALKYSRNEPKITISTLNRSGQLVILVADEGIGMTRDQQTKIFEQFYRVPTGNLHDVKGFGLGLSYVNNIVKRLDGTITVRSEKDKGSEFELKFPLA</sequence>
<evidence type="ECO:0000256" key="3">
    <source>
        <dbReference type="ARBA" id="ARBA00022553"/>
    </source>
</evidence>
<evidence type="ECO:0000256" key="1">
    <source>
        <dbReference type="ARBA" id="ARBA00000085"/>
    </source>
</evidence>
<evidence type="ECO:0000256" key="6">
    <source>
        <dbReference type="SAM" id="Phobius"/>
    </source>
</evidence>
<dbReference type="InterPro" id="IPR003594">
    <property type="entry name" value="HATPase_dom"/>
</dbReference>
<dbReference type="PRINTS" id="PR00344">
    <property type="entry name" value="BCTRLSENSOR"/>
</dbReference>
<comment type="catalytic activity">
    <reaction evidence="1">
        <text>ATP + protein L-histidine = ADP + protein N-phospho-L-histidine.</text>
        <dbReference type="EC" id="2.7.13.3"/>
    </reaction>
</comment>
<dbReference type="Gene3D" id="3.30.565.10">
    <property type="entry name" value="Histidine kinase-like ATPase, C-terminal domain"/>
    <property type="match status" value="1"/>
</dbReference>
<dbReference type="Proteomes" id="UP001139450">
    <property type="component" value="Unassembled WGS sequence"/>
</dbReference>
<protein>
    <recommendedName>
        <fullName evidence="2">histidine kinase</fullName>
        <ecNumber evidence="2">2.7.13.3</ecNumber>
    </recommendedName>
</protein>
<dbReference type="GO" id="GO:0009927">
    <property type="term" value="F:histidine phosphotransfer kinase activity"/>
    <property type="evidence" value="ECO:0007669"/>
    <property type="project" value="TreeGrafter"/>
</dbReference>
<dbReference type="Pfam" id="PF02518">
    <property type="entry name" value="HATPase_c"/>
    <property type="match status" value="1"/>
</dbReference>
<keyword evidence="6" id="KW-0472">Membrane</keyword>
<evidence type="ECO:0000259" key="7">
    <source>
        <dbReference type="PROSITE" id="PS50109"/>
    </source>
</evidence>
<dbReference type="EC" id="2.7.13.3" evidence="2"/>